<proteinExistence type="predicted"/>
<dbReference type="EMBL" id="JASBWV010000002">
    <property type="protein sequence ID" value="KAJ9127381.1"/>
    <property type="molecule type" value="Genomic_DNA"/>
</dbReference>
<evidence type="ECO:0000313" key="2">
    <source>
        <dbReference type="Proteomes" id="UP001234202"/>
    </source>
</evidence>
<sequence>MVSSTILEFPLKSTNVLPAIAPPSVFNYTSIFLPSTMTLTEAKSQPFHVYDPEFYAIIGPNPKLSRVFSNPDYAGAHEAAVYDEPTNTLFFAANAGGPKGFSGLNSTNRVFRMNVTEAERAASTATLNADDGDYVGGNVTLHQIPSVNLENVNGGAKYNGQIAFMTEGRGDNLASQITLVNPMEPYNSTVLLNNFFGRQFNSLNDAAYHRATGDLFFTDVDYGYNGVRHGYGSLRARQEPHATIYHVSHRIQ</sequence>
<accession>A0ACC2XVG5</accession>
<name>A0ACC2XVG5_9TREE</name>
<gene>
    <name evidence="1" type="ORF">QFC24_000788</name>
</gene>
<reference evidence="1" key="1">
    <citation type="submission" date="2023-04" db="EMBL/GenBank/DDBJ databases">
        <title>Draft Genome sequencing of Naganishia species isolated from polar environments using Oxford Nanopore Technology.</title>
        <authorList>
            <person name="Leo P."/>
            <person name="Venkateswaran K."/>
        </authorList>
    </citation>
    <scope>NUCLEOTIDE SEQUENCE</scope>
    <source>
        <strain evidence="1">DBVPG 5303</strain>
    </source>
</reference>
<protein>
    <submittedName>
        <fullName evidence="1">Uncharacterized protein</fullName>
    </submittedName>
</protein>
<dbReference type="Proteomes" id="UP001234202">
    <property type="component" value="Unassembled WGS sequence"/>
</dbReference>
<evidence type="ECO:0000313" key="1">
    <source>
        <dbReference type="EMBL" id="KAJ9127381.1"/>
    </source>
</evidence>
<comment type="caution">
    <text evidence="1">The sequence shown here is derived from an EMBL/GenBank/DDBJ whole genome shotgun (WGS) entry which is preliminary data.</text>
</comment>
<keyword evidence="2" id="KW-1185">Reference proteome</keyword>
<organism evidence="1 2">
    <name type="scientific">Naganishia onofrii</name>
    <dbReference type="NCBI Taxonomy" id="1851511"/>
    <lineage>
        <taxon>Eukaryota</taxon>
        <taxon>Fungi</taxon>
        <taxon>Dikarya</taxon>
        <taxon>Basidiomycota</taxon>
        <taxon>Agaricomycotina</taxon>
        <taxon>Tremellomycetes</taxon>
        <taxon>Filobasidiales</taxon>
        <taxon>Filobasidiaceae</taxon>
        <taxon>Naganishia</taxon>
    </lineage>
</organism>